<dbReference type="PANTHER" id="PTHR24333:SF5">
    <property type="entry name" value="VENT HOMEOBOX"/>
    <property type="match status" value="1"/>
</dbReference>
<gene>
    <name evidence="6" type="ORF">PoB_004328000</name>
</gene>
<protein>
    <submittedName>
        <fullName evidence="6">Barh-like 1 homeobox protein</fullName>
    </submittedName>
</protein>
<dbReference type="InterPro" id="IPR001356">
    <property type="entry name" value="HD"/>
</dbReference>
<feature type="compositionally biased region" description="Gly residues" evidence="4">
    <location>
        <begin position="592"/>
        <end position="607"/>
    </location>
</feature>
<evidence type="ECO:0000313" key="7">
    <source>
        <dbReference type="Proteomes" id="UP000735302"/>
    </source>
</evidence>
<feature type="region of interest" description="Disordered" evidence="4">
    <location>
        <begin position="299"/>
        <end position="350"/>
    </location>
</feature>
<dbReference type="InterPro" id="IPR009057">
    <property type="entry name" value="Homeodomain-like_sf"/>
</dbReference>
<evidence type="ECO:0000256" key="2">
    <source>
        <dbReference type="PROSITE-ProRule" id="PRU00108"/>
    </source>
</evidence>
<feature type="compositionally biased region" description="Polar residues" evidence="4">
    <location>
        <begin position="375"/>
        <end position="385"/>
    </location>
</feature>
<dbReference type="EMBL" id="BLXT01004716">
    <property type="protein sequence ID" value="GFO16775.1"/>
    <property type="molecule type" value="Genomic_DNA"/>
</dbReference>
<dbReference type="SUPFAM" id="SSF46689">
    <property type="entry name" value="Homeodomain-like"/>
    <property type="match status" value="1"/>
</dbReference>
<dbReference type="GO" id="GO:0005634">
    <property type="term" value="C:nucleus"/>
    <property type="evidence" value="ECO:0007669"/>
    <property type="project" value="UniProtKB-SubCell"/>
</dbReference>
<evidence type="ECO:0000256" key="4">
    <source>
        <dbReference type="SAM" id="MobiDB-lite"/>
    </source>
</evidence>
<organism evidence="6 7">
    <name type="scientific">Plakobranchus ocellatus</name>
    <dbReference type="NCBI Taxonomy" id="259542"/>
    <lineage>
        <taxon>Eukaryota</taxon>
        <taxon>Metazoa</taxon>
        <taxon>Spiralia</taxon>
        <taxon>Lophotrochozoa</taxon>
        <taxon>Mollusca</taxon>
        <taxon>Gastropoda</taxon>
        <taxon>Heterobranchia</taxon>
        <taxon>Euthyneura</taxon>
        <taxon>Panpulmonata</taxon>
        <taxon>Sacoglossa</taxon>
        <taxon>Placobranchoidea</taxon>
        <taxon>Plakobranchidae</taxon>
        <taxon>Plakobranchus</taxon>
    </lineage>
</organism>
<name>A0AAV4BB57_9GAST</name>
<reference evidence="6 7" key="1">
    <citation type="journal article" date="2021" name="Elife">
        <title>Chloroplast acquisition without the gene transfer in kleptoplastic sea slugs, Plakobranchus ocellatus.</title>
        <authorList>
            <person name="Maeda T."/>
            <person name="Takahashi S."/>
            <person name="Yoshida T."/>
            <person name="Shimamura S."/>
            <person name="Takaki Y."/>
            <person name="Nagai Y."/>
            <person name="Toyoda A."/>
            <person name="Suzuki Y."/>
            <person name="Arimoto A."/>
            <person name="Ishii H."/>
            <person name="Satoh N."/>
            <person name="Nishiyama T."/>
            <person name="Hasebe M."/>
            <person name="Maruyama T."/>
            <person name="Minagawa J."/>
            <person name="Obokata J."/>
            <person name="Shigenobu S."/>
        </authorList>
    </citation>
    <scope>NUCLEOTIDE SEQUENCE [LARGE SCALE GENOMIC DNA]</scope>
</reference>
<dbReference type="PANTHER" id="PTHR24333">
    <property type="entry name" value="HOMEO BOX HB9 LIKE A-RELATED"/>
    <property type="match status" value="1"/>
</dbReference>
<evidence type="ECO:0000256" key="3">
    <source>
        <dbReference type="RuleBase" id="RU000682"/>
    </source>
</evidence>
<evidence type="ECO:0000259" key="5">
    <source>
        <dbReference type="PROSITE" id="PS50071"/>
    </source>
</evidence>
<feature type="compositionally biased region" description="Acidic residues" evidence="4">
    <location>
        <begin position="114"/>
        <end position="126"/>
    </location>
</feature>
<dbReference type="Pfam" id="PF00046">
    <property type="entry name" value="Homeodomain"/>
    <property type="match status" value="1"/>
</dbReference>
<keyword evidence="2 3" id="KW-0238">DNA-binding</keyword>
<dbReference type="SMART" id="SM00389">
    <property type="entry name" value="HOX"/>
    <property type="match status" value="1"/>
</dbReference>
<keyword evidence="2 3" id="KW-0371">Homeobox</keyword>
<feature type="region of interest" description="Disordered" evidence="4">
    <location>
        <begin position="362"/>
        <end position="393"/>
    </location>
</feature>
<feature type="DNA-binding region" description="Homeobox" evidence="2">
    <location>
        <begin position="612"/>
        <end position="664"/>
    </location>
</feature>
<accession>A0AAV4BB57</accession>
<feature type="compositionally biased region" description="Acidic residues" evidence="4">
    <location>
        <begin position="551"/>
        <end position="574"/>
    </location>
</feature>
<dbReference type="PROSITE" id="PS50071">
    <property type="entry name" value="HOMEOBOX_2"/>
    <property type="match status" value="1"/>
</dbReference>
<feature type="compositionally biased region" description="Basic and acidic residues" evidence="4">
    <location>
        <begin position="412"/>
        <end position="421"/>
    </location>
</feature>
<dbReference type="InterPro" id="IPR050848">
    <property type="entry name" value="Homeobox_TF"/>
</dbReference>
<evidence type="ECO:0000313" key="6">
    <source>
        <dbReference type="EMBL" id="GFO16775.1"/>
    </source>
</evidence>
<comment type="caution">
    <text evidence="6">The sequence shown here is derived from an EMBL/GenBank/DDBJ whole genome shotgun (WGS) entry which is preliminary data.</text>
</comment>
<comment type="subcellular location">
    <subcellularLocation>
        <location evidence="1 2 3">Nucleus</location>
    </subcellularLocation>
</comment>
<evidence type="ECO:0000256" key="1">
    <source>
        <dbReference type="ARBA" id="ARBA00004123"/>
    </source>
</evidence>
<feature type="compositionally biased region" description="Low complexity" evidence="4">
    <location>
        <begin position="423"/>
        <end position="432"/>
    </location>
</feature>
<dbReference type="Gene3D" id="1.10.10.60">
    <property type="entry name" value="Homeodomain-like"/>
    <property type="match status" value="1"/>
</dbReference>
<sequence length="708" mass="77714">MIKHVTKICTKTTTATSLSEMLNDDCDVSTGSADITQAHVLKPQRDETEGKLAIPRMDLPVAKKRSSQRENKEIEPALRKRTSFECNIDKAQRYKDPDDYDIDDINGEKVDICGDSDDEAASEEESAAQSTTGFTASPTRTSSNSLQTIAESHPPSDAPGDKSQTRIRQSSPIACAWPQVYPSCNGHIDYQPQGHSRGQHQHTIVPSSSGTAELTCTSRHRLANTARSKPLSLQTFSIESLTSNHDNSIGQLMNTAEVLKRRYSHSSVLGVSKPDSPGSQDHNCVAQFEDEHQRLKGLSERASPSQVVHPSARGYFNNKLSSRSPSDDTKGGQASPPTPSSPSPDCDEPVMKRRTVSNAIASSVPSAMVDHHKNGSSISSNTKAQSPPPMIPKRFKSARTSFLISDILGVRDSPRPDDHHHNSSSSSNSVVDKPATPTFSSRDHLHNHNHSHTGPYHHSYQHYPHPHHYPLYGNINHINNNNNNNNTPADIAAAAFALSGSYSSFSAINPAHSIHSHSHAHPPHPLSHVEPHSPHHPAHHGVDHTRVSDSSYDEEMTREEEEEDNEEEEGEDGRDNDSISEVSFGHDSEGGKTSGGHHSSGGMGGGCKSKKPRKARTAFTDHQLSVLEKTFERQKYLSVQDRMELAAKLNLTDTQVKTWYQNRSLSNCLDLVREEKKPVHTNLAYRFGQARPGQDPEAAHIKDTTLSA</sequence>
<feature type="domain" description="Homeobox" evidence="5">
    <location>
        <begin position="610"/>
        <end position="663"/>
    </location>
</feature>
<feature type="region of interest" description="Disordered" evidence="4">
    <location>
        <begin position="513"/>
        <end position="615"/>
    </location>
</feature>
<feature type="region of interest" description="Disordered" evidence="4">
    <location>
        <begin position="95"/>
        <end position="167"/>
    </location>
</feature>
<proteinExistence type="predicted"/>
<feature type="compositionally biased region" description="Polar residues" evidence="4">
    <location>
        <begin position="129"/>
        <end position="150"/>
    </location>
</feature>
<dbReference type="Proteomes" id="UP000735302">
    <property type="component" value="Unassembled WGS sequence"/>
</dbReference>
<keyword evidence="2 3" id="KW-0539">Nucleus</keyword>
<dbReference type="CDD" id="cd00086">
    <property type="entry name" value="homeodomain"/>
    <property type="match status" value="1"/>
</dbReference>
<feature type="region of interest" description="Disordered" evidence="4">
    <location>
        <begin position="409"/>
        <end position="465"/>
    </location>
</feature>
<keyword evidence="7" id="KW-1185">Reference proteome</keyword>
<dbReference type="AlphaFoldDB" id="A0AAV4BB57"/>
<dbReference type="GO" id="GO:0003677">
    <property type="term" value="F:DNA binding"/>
    <property type="evidence" value="ECO:0007669"/>
    <property type="project" value="UniProtKB-UniRule"/>
</dbReference>